<accession>A0A2T6GI88</accession>
<protein>
    <recommendedName>
        <fullName evidence="4">DUF1453 domain-containing protein</fullName>
    </recommendedName>
</protein>
<evidence type="ECO:0000313" key="2">
    <source>
        <dbReference type="EMBL" id="PUA43876.1"/>
    </source>
</evidence>
<keyword evidence="1" id="KW-0812">Transmembrane</keyword>
<name>A0A2T6GI88_9PSED</name>
<reference evidence="2 3" key="1">
    <citation type="submission" date="2018-03" db="EMBL/GenBank/DDBJ databases">
        <title>Draft genome sequence of the plant growth promoting rhizobacterium Pseudomonas protegens strain BNJ-SS-45 isolated from wheat (Triticum aestivum) rhizosphere.</title>
        <authorList>
            <person name="Bajpai A."/>
            <person name="Shende K."/>
            <person name="Meena N."/>
            <person name="Upadhyayula S.R."/>
            <person name="Suravajhala P."/>
            <person name="Medicherla K.M."/>
            <person name="Johri B.N."/>
        </authorList>
    </citation>
    <scope>NUCLEOTIDE SEQUENCE [LARGE SCALE GENOMIC DNA]</scope>
    <source>
        <strain evidence="2 3">BNJ-SS-45</strain>
    </source>
</reference>
<keyword evidence="1" id="KW-0472">Membrane</keyword>
<dbReference type="EMBL" id="PYJM01000004">
    <property type="protein sequence ID" value="PUA43876.1"/>
    <property type="molecule type" value="Genomic_DNA"/>
</dbReference>
<dbReference type="RefSeq" id="WP_060840934.1">
    <property type="nucleotide sequence ID" value="NZ_PYJM01000004.1"/>
</dbReference>
<evidence type="ECO:0000256" key="1">
    <source>
        <dbReference type="SAM" id="Phobius"/>
    </source>
</evidence>
<dbReference type="Proteomes" id="UP000244178">
    <property type="component" value="Unassembled WGS sequence"/>
</dbReference>
<feature type="transmembrane region" description="Helical" evidence="1">
    <location>
        <begin position="36"/>
        <end position="52"/>
    </location>
</feature>
<evidence type="ECO:0008006" key="4">
    <source>
        <dbReference type="Google" id="ProtNLM"/>
    </source>
</evidence>
<dbReference type="AlphaFoldDB" id="A0A2T6GI88"/>
<sequence length="165" mass="17706">MLDILQGTPLWVYAVFALVCYYGLRALAITRESRRSLLLTPVILLVWSLWSVNLGDHPLLALGAWAGGAALGSLLAMLLFSSAGVLLESGGEAILVPGTVKILAISLLFFAVKYWIGYQTAVHPEQAASVQMLAISGAAAGFTVGLFCGRALKLFRNFRQLRLNA</sequence>
<organism evidence="2 3">
    <name type="scientific">Pseudomonas protegens</name>
    <dbReference type="NCBI Taxonomy" id="380021"/>
    <lineage>
        <taxon>Bacteria</taxon>
        <taxon>Pseudomonadati</taxon>
        <taxon>Pseudomonadota</taxon>
        <taxon>Gammaproteobacteria</taxon>
        <taxon>Pseudomonadales</taxon>
        <taxon>Pseudomonadaceae</taxon>
        <taxon>Pseudomonas</taxon>
    </lineage>
</organism>
<feature type="transmembrane region" description="Helical" evidence="1">
    <location>
        <begin position="128"/>
        <end position="152"/>
    </location>
</feature>
<feature type="transmembrane region" description="Helical" evidence="1">
    <location>
        <begin position="64"/>
        <end position="87"/>
    </location>
</feature>
<evidence type="ECO:0000313" key="3">
    <source>
        <dbReference type="Proteomes" id="UP000244178"/>
    </source>
</evidence>
<keyword evidence="1" id="KW-1133">Transmembrane helix</keyword>
<dbReference type="Pfam" id="PF20327">
    <property type="entry name" value="DUF6622"/>
    <property type="match status" value="1"/>
</dbReference>
<feature type="transmembrane region" description="Helical" evidence="1">
    <location>
        <begin position="94"/>
        <end position="116"/>
    </location>
</feature>
<gene>
    <name evidence="2" type="ORF">C5U62_18060</name>
</gene>
<proteinExistence type="predicted"/>
<dbReference type="InterPro" id="IPR046730">
    <property type="entry name" value="DUF6622"/>
</dbReference>
<comment type="caution">
    <text evidence="2">The sequence shown here is derived from an EMBL/GenBank/DDBJ whole genome shotgun (WGS) entry which is preliminary data.</text>
</comment>
<feature type="transmembrane region" description="Helical" evidence="1">
    <location>
        <begin position="6"/>
        <end position="24"/>
    </location>
</feature>